<feature type="signal peptide" evidence="1">
    <location>
        <begin position="1"/>
        <end position="23"/>
    </location>
</feature>
<evidence type="ECO:0000256" key="1">
    <source>
        <dbReference type="SAM" id="SignalP"/>
    </source>
</evidence>
<keyword evidence="1" id="KW-0732">Signal</keyword>
<reference evidence="2 3" key="1">
    <citation type="submission" date="2020-04" db="EMBL/GenBank/DDBJ databases">
        <title>Perkinsus olseni comparative genomics.</title>
        <authorList>
            <person name="Bogema D.R."/>
        </authorList>
    </citation>
    <scope>NUCLEOTIDE SEQUENCE [LARGE SCALE GENOMIC DNA]</scope>
    <source>
        <strain evidence="2">ATCC PRA-179</strain>
    </source>
</reference>
<accession>A0A7J6LI36</accession>
<dbReference type="Proteomes" id="UP000570595">
    <property type="component" value="Unassembled WGS sequence"/>
</dbReference>
<gene>
    <name evidence="2" type="ORF">FOZ61_005123</name>
</gene>
<dbReference type="AlphaFoldDB" id="A0A7J6LI36"/>
<comment type="caution">
    <text evidence="2">The sequence shown here is derived from an EMBL/GenBank/DDBJ whole genome shotgun (WGS) entry which is preliminary data.</text>
</comment>
<dbReference type="OrthoDB" id="10371464at2759"/>
<evidence type="ECO:0000313" key="2">
    <source>
        <dbReference type="EMBL" id="KAF4658958.1"/>
    </source>
</evidence>
<feature type="chain" id="PRO_5029690512" evidence="1">
    <location>
        <begin position="24"/>
        <end position="288"/>
    </location>
</feature>
<evidence type="ECO:0000313" key="3">
    <source>
        <dbReference type="Proteomes" id="UP000570595"/>
    </source>
</evidence>
<dbReference type="EMBL" id="JABAHT010000288">
    <property type="protein sequence ID" value="KAF4658958.1"/>
    <property type="molecule type" value="Genomic_DNA"/>
</dbReference>
<sequence>MSCLLRILVISGFLAIQIDSTGGYEIFCRDGLVGVLSTTECFLEENNAVARAFTYEVTSNGDGTSRTSTQDCKVQRTGQKIQFPSGCPLDHLSHSRRPSYYNKTGNGARVLEREYDRPFRKDYPAEYGSFYHGNLETTFCEFGEAIYVADGRGSPRLSIEVTATTVSTSNVACPRIGDRSAFEMFFYPAAVNLHYLPDGPMKKLDRVHVFDPFAMETSRFRHQLNGLYSALREVEDPRDKFFKNDPAMKGSIEGICSAVLTSVKEIYTFEELCRAYTNFLEEDLRADT</sequence>
<proteinExistence type="predicted"/>
<organism evidence="2 3">
    <name type="scientific">Perkinsus olseni</name>
    <name type="common">Perkinsus atlanticus</name>
    <dbReference type="NCBI Taxonomy" id="32597"/>
    <lineage>
        <taxon>Eukaryota</taxon>
        <taxon>Sar</taxon>
        <taxon>Alveolata</taxon>
        <taxon>Perkinsozoa</taxon>
        <taxon>Perkinsea</taxon>
        <taxon>Perkinsida</taxon>
        <taxon>Perkinsidae</taxon>
        <taxon>Perkinsus</taxon>
    </lineage>
</organism>
<name>A0A7J6LI36_PEROL</name>
<protein>
    <submittedName>
        <fullName evidence="2">Uncharacterized protein</fullName>
    </submittedName>
</protein>